<dbReference type="AlphaFoldDB" id="A0AAV7NX28"/>
<sequence>MRTKNLIGKKSPPMTACDLLNKTCAYAHLLPPPSKGEPYPEPASSATLRTSNGAFHTMIQVLPRRPFLRNVDLRAPAKAKSEAGNHPVSITICARNQVDTVNLKRNAMLQRCTRRFQPPRKPRDQAALRGCLSSPPAGTRWLKPAQRTLPRCSPAN</sequence>
<accession>A0AAV7NX28</accession>
<dbReference type="Proteomes" id="UP001066276">
    <property type="component" value="Chromosome 8"/>
</dbReference>
<evidence type="ECO:0000313" key="3">
    <source>
        <dbReference type="Proteomes" id="UP001066276"/>
    </source>
</evidence>
<reference evidence="2" key="1">
    <citation type="journal article" date="2022" name="bioRxiv">
        <title>Sequencing and chromosome-scale assembly of the giantPleurodeles waltlgenome.</title>
        <authorList>
            <person name="Brown T."/>
            <person name="Elewa A."/>
            <person name="Iarovenko S."/>
            <person name="Subramanian E."/>
            <person name="Araus A.J."/>
            <person name="Petzold A."/>
            <person name="Susuki M."/>
            <person name="Suzuki K.-i.T."/>
            <person name="Hayashi T."/>
            <person name="Toyoda A."/>
            <person name="Oliveira C."/>
            <person name="Osipova E."/>
            <person name="Leigh N.D."/>
            <person name="Simon A."/>
            <person name="Yun M.H."/>
        </authorList>
    </citation>
    <scope>NUCLEOTIDE SEQUENCE</scope>
    <source>
        <strain evidence="2">20211129_DDA</strain>
        <tissue evidence="2">Liver</tissue>
    </source>
</reference>
<comment type="caution">
    <text evidence="2">The sequence shown here is derived from an EMBL/GenBank/DDBJ whole genome shotgun (WGS) entry which is preliminary data.</text>
</comment>
<proteinExistence type="predicted"/>
<evidence type="ECO:0000313" key="2">
    <source>
        <dbReference type="EMBL" id="KAJ1120606.1"/>
    </source>
</evidence>
<keyword evidence="3" id="KW-1185">Reference proteome</keyword>
<feature type="region of interest" description="Disordered" evidence="1">
    <location>
        <begin position="116"/>
        <end position="156"/>
    </location>
</feature>
<protein>
    <submittedName>
        <fullName evidence="2">Uncharacterized protein</fullName>
    </submittedName>
</protein>
<gene>
    <name evidence="2" type="ORF">NDU88_008768</name>
</gene>
<name>A0AAV7NX28_PLEWA</name>
<evidence type="ECO:0000256" key="1">
    <source>
        <dbReference type="SAM" id="MobiDB-lite"/>
    </source>
</evidence>
<organism evidence="2 3">
    <name type="scientific">Pleurodeles waltl</name>
    <name type="common">Iberian ribbed newt</name>
    <dbReference type="NCBI Taxonomy" id="8319"/>
    <lineage>
        <taxon>Eukaryota</taxon>
        <taxon>Metazoa</taxon>
        <taxon>Chordata</taxon>
        <taxon>Craniata</taxon>
        <taxon>Vertebrata</taxon>
        <taxon>Euteleostomi</taxon>
        <taxon>Amphibia</taxon>
        <taxon>Batrachia</taxon>
        <taxon>Caudata</taxon>
        <taxon>Salamandroidea</taxon>
        <taxon>Salamandridae</taxon>
        <taxon>Pleurodelinae</taxon>
        <taxon>Pleurodeles</taxon>
    </lineage>
</organism>
<dbReference type="EMBL" id="JANPWB010000012">
    <property type="protein sequence ID" value="KAJ1120606.1"/>
    <property type="molecule type" value="Genomic_DNA"/>
</dbReference>